<dbReference type="InterPro" id="IPR017476">
    <property type="entry name" value="UDP-Glc/GDP-Man"/>
</dbReference>
<feature type="domain" description="UDP-glucose/GDP-mannose dehydrogenase N-terminal" evidence="1">
    <location>
        <begin position="6"/>
        <end position="157"/>
    </location>
</feature>
<feature type="non-terminal residue" evidence="2">
    <location>
        <position position="157"/>
    </location>
</feature>
<dbReference type="Gene3D" id="3.40.50.720">
    <property type="entry name" value="NAD(P)-binding Rossmann-like Domain"/>
    <property type="match status" value="1"/>
</dbReference>
<dbReference type="EMBL" id="UINC01138697">
    <property type="protein sequence ID" value="SVD24803.1"/>
    <property type="molecule type" value="Genomic_DNA"/>
</dbReference>
<evidence type="ECO:0000313" key="2">
    <source>
        <dbReference type="EMBL" id="SVD24803.1"/>
    </source>
</evidence>
<dbReference type="GO" id="GO:0000271">
    <property type="term" value="P:polysaccharide biosynthetic process"/>
    <property type="evidence" value="ECO:0007669"/>
    <property type="project" value="InterPro"/>
</dbReference>
<dbReference type="InterPro" id="IPR001732">
    <property type="entry name" value="UDP-Glc/GDP-Man_DH_N"/>
</dbReference>
<dbReference type="GO" id="GO:0016628">
    <property type="term" value="F:oxidoreductase activity, acting on the CH-CH group of donors, NAD or NADP as acceptor"/>
    <property type="evidence" value="ECO:0007669"/>
    <property type="project" value="InterPro"/>
</dbReference>
<dbReference type="PANTHER" id="PTHR43750">
    <property type="entry name" value="UDP-GLUCOSE 6-DEHYDROGENASE TUAD"/>
    <property type="match status" value="1"/>
</dbReference>
<name>A0A382TS58_9ZZZZ</name>
<gene>
    <name evidence="2" type="ORF">METZ01_LOCUS377657</name>
</gene>
<sequence>MFENPTIGVLGLGHVGLTTAVGFSELGWRVIGAEDLIEKASQIRAGVTPFYEPGLQDRLISALCSGKFEVALNVRSAIENSDVIFVCVGTPQNEDGSADLSQIEAAGGMIAEHANSDKLVVEKSTAPVSTAKRLKDMMRKHKAIHWNIDVAVNPEFL</sequence>
<reference evidence="2" key="1">
    <citation type="submission" date="2018-05" db="EMBL/GenBank/DDBJ databases">
        <authorList>
            <person name="Lanie J.A."/>
            <person name="Ng W.-L."/>
            <person name="Kazmierczak K.M."/>
            <person name="Andrzejewski T.M."/>
            <person name="Davidsen T.M."/>
            <person name="Wayne K.J."/>
            <person name="Tettelin H."/>
            <person name="Glass J.I."/>
            <person name="Rusch D."/>
            <person name="Podicherti R."/>
            <person name="Tsui H.-C.T."/>
            <person name="Winkler M.E."/>
        </authorList>
    </citation>
    <scope>NUCLEOTIDE SEQUENCE</scope>
</reference>
<dbReference type="GO" id="GO:0051287">
    <property type="term" value="F:NAD binding"/>
    <property type="evidence" value="ECO:0007669"/>
    <property type="project" value="InterPro"/>
</dbReference>
<proteinExistence type="predicted"/>
<dbReference type="PIRSF" id="PIRSF000124">
    <property type="entry name" value="UDPglc_GDPman_dh"/>
    <property type="match status" value="1"/>
</dbReference>
<dbReference type="InterPro" id="IPR036291">
    <property type="entry name" value="NAD(P)-bd_dom_sf"/>
</dbReference>
<organism evidence="2">
    <name type="scientific">marine metagenome</name>
    <dbReference type="NCBI Taxonomy" id="408172"/>
    <lineage>
        <taxon>unclassified sequences</taxon>
        <taxon>metagenomes</taxon>
        <taxon>ecological metagenomes</taxon>
    </lineage>
</organism>
<dbReference type="SUPFAM" id="SSF51735">
    <property type="entry name" value="NAD(P)-binding Rossmann-fold domains"/>
    <property type="match status" value="1"/>
</dbReference>
<accession>A0A382TS58</accession>
<dbReference type="Pfam" id="PF03721">
    <property type="entry name" value="UDPG_MGDP_dh_N"/>
    <property type="match status" value="1"/>
</dbReference>
<dbReference type="PIRSF" id="PIRSF500136">
    <property type="entry name" value="UDP_ManNAc_DH"/>
    <property type="match status" value="1"/>
</dbReference>
<dbReference type="PANTHER" id="PTHR43750:SF3">
    <property type="entry name" value="UDP-GLUCOSE 6-DEHYDROGENASE TUAD"/>
    <property type="match status" value="1"/>
</dbReference>
<dbReference type="GO" id="GO:0016616">
    <property type="term" value="F:oxidoreductase activity, acting on the CH-OH group of donors, NAD or NADP as acceptor"/>
    <property type="evidence" value="ECO:0007669"/>
    <property type="project" value="InterPro"/>
</dbReference>
<protein>
    <recommendedName>
        <fullName evidence="1">UDP-glucose/GDP-mannose dehydrogenase N-terminal domain-containing protein</fullName>
    </recommendedName>
</protein>
<evidence type="ECO:0000259" key="1">
    <source>
        <dbReference type="Pfam" id="PF03721"/>
    </source>
</evidence>
<dbReference type="InterPro" id="IPR028359">
    <property type="entry name" value="UDP_ManNAc/GlcNAc_DH"/>
</dbReference>
<dbReference type="AlphaFoldDB" id="A0A382TS58"/>